<keyword evidence="1" id="KW-1133">Transmembrane helix</keyword>
<accession>A0A0S6W321</accession>
<feature type="transmembrane region" description="Helical" evidence="1">
    <location>
        <begin position="194"/>
        <end position="215"/>
    </location>
</feature>
<reference evidence="2" key="1">
    <citation type="journal article" date="2015" name="PeerJ">
        <title>First genomic representation of candidate bacterial phylum KSB3 points to enhanced environmental sensing as a trigger of wastewater bulking.</title>
        <authorList>
            <person name="Sekiguchi Y."/>
            <person name="Ohashi A."/>
            <person name="Parks D.H."/>
            <person name="Yamauchi T."/>
            <person name="Tyson G.W."/>
            <person name="Hugenholtz P."/>
        </authorList>
    </citation>
    <scope>NUCLEOTIDE SEQUENCE [LARGE SCALE GENOMIC DNA]</scope>
</reference>
<feature type="transmembrane region" description="Helical" evidence="1">
    <location>
        <begin position="71"/>
        <end position="90"/>
    </location>
</feature>
<dbReference type="EMBL" id="DF820459">
    <property type="protein sequence ID" value="GAK52763.1"/>
    <property type="molecule type" value="Genomic_DNA"/>
</dbReference>
<dbReference type="PANTHER" id="PTHR42709">
    <property type="entry name" value="ALKALINE PHOSPHATASE LIKE PROTEIN"/>
    <property type="match status" value="1"/>
</dbReference>
<feature type="transmembrane region" description="Helical" evidence="1">
    <location>
        <begin position="157"/>
        <end position="182"/>
    </location>
</feature>
<dbReference type="GO" id="GO:0005886">
    <property type="term" value="C:plasma membrane"/>
    <property type="evidence" value="ECO:0007669"/>
    <property type="project" value="TreeGrafter"/>
</dbReference>
<gene>
    <name evidence="2" type="ORF">U14_04020</name>
</gene>
<dbReference type="STRING" id="1499966.U14_04020"/>
<dbReference type="Proteomes" id="UP000030700">
    <property type="component" value="Unassembled WGS sequence"/>
</dbReference>
<evidence type="ECO:0000313" key="2">
    <source>
        <dbReference type="EMBL" id="GAK52763.1"/>
    </source>
</evidence>
<evidence type="ECO:0000313" key="3">
    <source>
        <dbReference type="Proteomes" id="UP000030700"/>
    </source>
</evidence>
<proteinExistence type="predicted"/>
<dbReference type="AlphaFoldDB" id="A0A0S6W321"/>
<dbReference type="HOGENOM" id="CLU_098634_1_0_0"/>
<keyword evidence="3" id="KW-1185">Reference proteome</keyword>
<organism evidence="2">
    <name type="scientific">Candidatus Moduliflexus flocculans</name>
    <dbReference type="NCBI Taxonomy" id="1499966"/>
    <lineage>
        <taxon>Bacteria</taxon>
        <taxon>Candidatus Moduliflexota</taxon>
        <taxon>Candidatus Moduliflexia</taxon>
        <taxon>Candidatus Moduliflexales</taxon>
        <taxon>Candidatus Moduliflexaceae</taxon>
    </lineage>
</organism>
<feature type="transmembrane region" description="Helical" evidence="1">
    <location>
        <begin position="126"/>
        <end position="151"/>
    </location>
</feature>
<evidence type="ECO:0000256" key="1">
    <source>
        <dbReference type="SAM" id="Phobius"/>
    </source>
</evidence>
<keyword evidence="1" id="KW-0472">Membrane</keyword>
<sequence length="216" mass="24908">MEQAQTIEKTERKWWNPFHLVRRLYDWVLHWADTPYAVPALFILAFAESSFFPIPPDVLLIALAISIPTRAFRYALICSVGSVIGGAFGYLIGWQFYEAIGVPIINFYHGWDVFHKIEIMYREHGLIAVFIAALTPIPYKIFTIASGVFWRNSFMDFISFMGASVIGRSLRFFLVSGIIWYFGPTIKGFIEKYFEWLTVAFTVALILGFVVVKYLF</sequence>
<keyword evidence="1" id="KW-0812">Transmembrane</keyword>
<dbReference type="InterPro" id="IPR051311">
    <property type="entry name" value="DedA_domain"/>
</dbReference>
<protein>
    <submittedName>
        <fullName evidence="2">SNARE associated Golgi protein</fullName>
    </submittedName>
</protein>
<dbReference type="PANTHER" id="PTHR42709:SF11">
    <property type="entry name" value="DEDA FAMILY PROTEIN"/>
    <property type="match status" value="1"/>
</dbReference>
<name>A0A0S6W321_9BACT</name>